<comment type="caution">
    <text evidence="2">The sequence shown here is derived from an EMBL/GenBank/DDBJ whole genome shotgun (WGS) entry which is preliminary data.</text>
</comment>
<organism evidence="2 3">
    <name type="scientific">Candidatus Woesebacteria bacterium RIFCSPLOWO2_01_FULL_44_14</name>
    <dbReference type="NCBI Taxonomy" id="1802525"/>
    <lineage>
        <taxon>Bacteria</taxon>
        <taxon>Candidatus Woeseibacteriota</taxon>
    </lineage>
</organism>
<keyword evidence="1" id="KW-0472">Membrane</keyword>
<evidence type="ECO:0000256" key="1">
    <source>
        <dbReference type="SAM" id="Phobius"/>
    </source>
</evidence>
<dbReference type="STRING" id="1802525.A2975_01010"/>
<dbReference type="AlphaFoldDB" id="A0A1F8C244"/>
<evidence type="ECO:0000313" key="3">
    <source>
        <dbReference type="Proteomes" id="UP000178429"/>
    </source>
</evidence>
<protein>
    <submittedName>
        <fullName evidence="2">Uncharacterized protein</fullName>
    </submittedName>
</protein>
<sequence>MKRIKFKYFIRILPIVGLAVFGFYIANFQIDKTRDLRSRAATPMPTALSGISVYAPGAADRVFNPTPTPEIEKNLPETICTAIKFLGIFEKVQEDRCK</sequence>
<accession>A0A1F8C244</accession>
<evidence type="ECO:0000313" key="2">
    <source>
        <dbReference type="EMBL" id="OGM69675.1"/>
    </source>
</evidence>
<keyword evidence="1" id="KW-1133">Transmembrane helix</keyword>
<keyword evidence="1" id="KW-0812">Transmembrane</keyword>
<reference evidence="2 3" key="1">
    <citation type="journal article" date="2016" name="Nat. Commun.">
        <title>Thousands of microbial genomes shed light on interconnected biogeochemical processes in an aquifer system.</title>
        <authorList>
            <person name="Anantharaman K."/>
            <person name="Brown C.T."/>
            <person name="Hug L.A."/>
            <person name="Sharon I."/>
            <person name="Castelle C.J."/>
            <person name="Probst A.J."/>
            <person name="Thomas B.C."/>
            <person name="Singh A."/>
            <person name="Wilkins M.J."/>
            <person name="Karaoz U."/>
            <person name="Brodie E.L."/>
            <person name="Williams K.H."/>
            <person name="Hubbard S.S."/>
            <person name="Banfield J.F."/>
        </authorList>
    </citation>
    <scope>NUCLEOTIDE SEQUENCE [LARGE SCALE GENOMIC DNA]</scope>
</reference>
<feature type="transmembrane region" description="Helical" evidence="1">
    <location>
        <begin position="12"/>
        <end position="30"/>
    </location>
</feature>
<gene>
    <name evidence="2" type="ORF">A2975_01010</name>
</gene>
<dbReference type="EMBL" id="MGHL01000010">
    <property type="protein sequence ID" value="OGM69675.1"/>
    <property type="molecule type" value="Genomic_DNA"/>
</dbReference>
<dbReference type="Proteomes" id="UP000178429">
    <property type="component" value="Unassembled WGS sequence"/>
</dbReference>
<name>A0A1F8C244_9BACT</name>
<proteinExistence type="predicted"/>